<sequence length="405" mass="46823">WTPWPREDSPLAGHPGQEKTLKLFKWDFHQPGMTQFIKDYVSSCQQCSRNKNIHHRKFALLKPLPMPNVPWICLSMNFITQLPLSNSFDSILDIVDRFSKMAVFIPTMSSITSLDLAHLFIKNIFSKHGLPSSIASDRGSLFCFFLLDQSFYHQDNWNTWLPLAEFAYNNSDHSSTKQSPFFTVYGRDPHFDSVYITQDTPAGKLSTKIQSVQQDVKRELEVAINRFKRYADKSRVVPPVFNLGDMVWLSSKNIKSARPTKKQSEIWLGPFPILKKVSTHAYHLKLPSQWKSIHPVFHISLLEPVTTSTIPKRHQEPPPPIIIEEEEEWEVSQILYSKLKSGKLWCLVEWKGFSQDSERSTWEPTENLKNCLELVKNFHTLYADKPGPNCSRALFLWFLVGRGIS</sequence>
<dbReference type="GO" id="GO:0006338">
    <property type="term" value="P:chromatin remodeling"/>
    <property type="evidence" value="ECO:0007669"/>
    <property type="project" value="UniProtKB-ARBA"/>
</dbReference>
<evidence type="ECO:0000256" key="7">
    <source>
        <dbReference type="ARBA" id="ARBA00022918"/>
    </source>
</evidence>
<dbReference type="GO" id="GO:0006310">
    <property type="term" value="P:DNA recombination"/>
    <property type="evidence" value="ECO:0007669"/>
    <property type="project" value="UniProtKB-KW"/>
</dbReference>
<keyword evidence="7" id="KW-0695">RNA-directed DNA polymerase</keyword>
<evidence type="ECO:0000313" key="13">
    <source>
        <dbReference type="Proteomes" id="UP000765509"/>
    </source>
</evidence>
<dbReference type="Gene3D" id="1.10.340.70">
    <property type="match status" value="1"/>
</dbReference>
<name>A0A9Q3PV47_9BASI</name>
<dbReference type="InterPro" id="IPR023780">
    <property type="entry name" value="Chromo_domain"/>
</dbReference>
<dbReference type="InterPro" id="IPR041588">
    <property type="entry name" value="Integrase_H2C2"/>
</dbReference>
<dbReference type="Gene3D" id="2.40.50.40">
    <property type="match status" value="1"/>
</dbReference>
<accession>A0A9Q3PV47</accession>
<keyword evidence="8" id="KW-0239">DNA-directed DNA polymerase</keyword>
<evidence type="ECO:0000256" key="8">
    <source>
        <dbReference type="ARBA" id="ARBA00022932"/>
    </source>
</evidence>
<dbReference type="SUPFAM" id="SSF53098">
    <property type="entry name" value="Ribonuclease H-like"/>
    <property type="match status" value="1"/>
</dbReference>
<dbReference type="InterPro" id="IPR056924">
    <property type="entry name" value="SH3_Tf2-1"/>
</dbReference>
<dbReference type="GO" id="GO:0046872">
    <property type="term" value="F:metal ion binding"/>
    <property type="evidence" value="ECO:0007669"/>
    <property type="project" value="UniProtKB-KW"/>
</dbReference>
<dbReference type="PROSITE" id="PS50013">
    <property type="entry name" value="CHROMO_2"/>
    <property type="match status" value="1"/>
</dbReference>
<dbReference type="CDD" id="cd00024">
    <property type="entry name" value="CD_CSD"/>
    <property type="match status" value="1"/>
</dbReference>
<dbReference type="EMBL" id="AVOT02093947">
    <property type="protein sequence ID" value="MBW0574325.1"/>
    <property type="molecule type" value="Genomic_DNA"/>
</dbReference>
<dbReference type="InterPro" id="IPR000953">
    <property type="entry name" value="Chromo/chromo_shadow_dom"/>
</dbReference>
<keyword evidence="5" id="KW-0460">Magnesium</keyword>
<keyword evidence="2" id="KW-0479">Metal-binding</keyword>
<keyword evidence="3" id="KW-0064">Aspartyl protease</keyword>
<dbReference type="Pfam" id="PF17921">
    <property type="entry name" value="Integrase_H2C2"/>
    <property type="match status" value="1"/>
</dbReference>
<dbReference type="PANTHER" id="PTHR37984">
    <property type="entry name" value="PROTEIN CBG26694"/>
    <property type="match status" value="1"/>
</dbReference>
<keyword evidence="4" id="KW-0378">Hydrolase</keyword>
<keyword evidence="10" id="KW-0233">DNA recombination</keyword>
<evidence type="ECO:0000256" key="3">
    <source>
        <dbReference type="ARBA" id="ARBA00022750"/>
    </source>
</evidence>
<dbReference type="SUPFAM" id="SSF54160">
    <property type="entry name" value="Chromo domain-like"/>
    <property type="match status" value="1"/>
</dbReference>
<feature type="non-terminal residue" evidence="12">
    <location>
        <position position="1"/>
    </location>
</feature>
<evidence type="ECO:0000256" key="5">
    <source>
        <dbReference type="ARBA" id="ARBA00022842"/>
    </source>
</evidence>
<gene>
    <name evidence="12" type="ORF">O181_114040</name>
</gene>
<reference evidence="12" key="1">
    <citation type="submission" date="2021-03" db="EMBL/GenBank/DDBJ databases">
        <title>Draft genome sequence of rust myrtle Austropuccinia psidii MF-1, a brazilian biotype.</title>
        <authorList>
            <person name="Quecine M.C."/>
            <person name="Pachon D.M.R."/>
            <person name="Bonatelli M.L."/>
            <person name="Correr F.H."/>
            <person name="Franceschini L.M."/>
            <person name="Leite T.F."/>
            <person name="Margarido G.R.A."/>
            <person name="Almeida C.A."/>
            <person name="Ferrarezi J.A."/>
            <person name="Labate C.A."/>
        </authorList>
    </citation>
    <scope>NUCLEOTIDE SEQUENCE</scope>
    <source>
        <strain evidence="12">MF-1</strain>
    </source>
</reference>
<dbReference type="InterPro" id="IPR016197">
    <property type="entry name" value="Chromo-like_dom_sf"/>
</dbReference>
<evidence type="ECO:0000256" key="9">
    <source>
        <dbReference type="ARBA" id="ARBA00023125"/>
    </source>
</evidence>
<dbReference type="InterPro" id="IPR012337">
    <property type="entry name" value="RNaseH-like_sf"/>
</dbReference>
<evidence type="ECO:0000313" key="12">
    <source>
        <dbReference type="EMBL" id="MBW0574325.1"/>
    </source>
</evidence>
<keyword evidence="8" id="KW-0808">Transferase</keyword>
<dbReference type="GO" id="GO:0004190">
    <property type="term" value="F:aspartic-type endopeptidase activity"/>
    <property type="evidence" value="ECO:0007669"/>
    <property type="project" value="UniProtKB-KW"/>
</dbReference>
<dbReference type="GO" id="GO:0006508">
    <property type="term" value="P:proteolysis"/>
    <property type="evidence" value="ECO:0007669"/>
    <property type="project" value="UniProtKB-KW"/>
</dbReference>
<dbReference type="Proteomes" id="UP000765509">
    <property type="component" value="Unassembled WGS sequence"/>
</dbReference>
<evidence type="ECO:0000256" key="2">
    <source>
        <dbReference type="ARBA" id="ARBA00022723"/>
    </source>
</evidence>
<dbReference type="GO" id="GO:0003677">
    <property type="term" value="F:DNA binding"/>
    <property type="evidence" value="ECO:0007669"/>
    <property type="project" value="UniProtKB-KW"/>
</dbReference>
<dbReference type="GO" id="GO:0015074">
    <property type="term" value="P:DNA integration"/>
    <property type="evidence" value="ECO:0007669"/>
    <property type="project" value="UniProtKB-KW"/>
</dbReference>
<evidence type="ECO:0000256" key="4">
    <source>
        <dbReference type="ARBA" id="ARBA00022801"/>
    </source>
</evidence>
<dbReference type="SMART" id="SM00298">
    <property type="entry name" value="CHROMO"/>
    <property type="match status" value="1"/>
</dbReference>
<comment type="caution">
    <text evidence="12">The sequence shown here is derived from an EMBL/GenBank/DDBJ whole genome shotgun (WGS) entry which is preliminary data.</text>
</comment>
<keyword evidence="6" id="KW-0229">DNA integration</keyword>
<keyword evidence="8" id="KW-0548">Nucleotidyltransferase</keyword>
<dbReference type="InterPro" id="IPR036397">
    <property type="entry name" value="RNaseH_sf"/>
</dbReference>
<feature type="domain" description="Chromo" evidence="11">
    <location>
        <begin position="329"/>
        <end position="379"/>
    </location>
</feature>
<proteinExistence type="predicted"/>
<evidence type="ECO:0000256" key="10">
    <source>
        <dbReference type="ARBA" id="ARBA00023172"/>
    </source>
</evidence>
<evidence type="ECO:0000256" key="6">
    <source>
        <dbReference type="ARBA" id="ARBA00022908"/>
    </source>
</evidence>
<protein>
    <recommendedName>
        <fullName evidence="11">Chromo domain-containing protein</fullName>
    </recommendedName>
</protein>
<dbReference type="PANTHER" id="PTHR37984:SF5">
    <property type="entry name" value="PROTEIN NYNRIN-LIKE"/>
    <property type="match status" value="1"/>
</dbReference>
<dbReference type="GO" id="GO:0003964">
    <property type="term" value="F:RNA-directed DNA polymerase activity"/>
    <property type="evidence" value="ECO:0007669"/>
    <property type="project" value="UniProtKB-KW"/>
</dbReference>
<dbReference type="GO" id="GO:0003887">
    <property type="term" value="F:DNA-directed DNA polymerase activity"/>
    <property type="evidence" value="ECO:0007669"/>
    <property type="project" value="UniProtKB-KW"/>
</dbReference>
<dbReference type="Pfam" id="PF24626">
    <property type="entry name" value="SH3_Tf2-1"/>
    <property type="match status" value="1"/>
</dbReference>
<keyword evidence="9" id="KW-0238">DNA-binding</keyword>
<dbReference type="InterPro" id="IPR050951">
    <property type="entry name" value="Retrovirus_Pol_polyprotein"/>
</dbReference>
<dbReference type="AlphaFoldDB" id="A0A9Q3PV47"/>
<organism evidence="12 13">
    <name type="scientific">Austropuccinia psidii MF-1</name>
    <dbReference type="NCBI Taxonomy" id="1389203"/>
    <lineage>
        <taxon>Eukaryota</taxon>
        <taxon>Fungi</taxon>
        <taxon>Dikarya</taxon>
        <taxon>Basidiomycota</taxon>
        <taxon>Pucciniomycotina</taxon>
        <taxon>Pucciniomycetes</taxon>
        <taxon>Pucciniales</taxon>
        <taxon>Sphaerophragmiaceae</taxon>
        <taxon>Austropuccinia</taxon>
    </lineage>
</organism>
<evidence type="ECO:0000259" key="11">
    <source>
        <dbReference type="PROSITE" id="PS50013"/>
    </source>
</evidence>
<dbReference type="Gene3D" id="3.30.420.10">
    <property type="entry name" value="Ribonuclease H-like superfamily/Ribonuclease H"/>
    <property type="match status" value="2"/>
</dbReference>
<evidence type="ECO:0000256" key="1">
    <source>
        <dbReference type="ARBA" id="ARBA00022670"/>
    </source>
</evidence>
<dbReference type="Pfam" id="PF00385">
    <property type="entry name" value="Chromo"/>
    <property type="match status" value="1"/>
</dbReference>
<keyword evidence="1" id="KW-0645">Protease</keyword>
<keyword evidence="13" id="KW-1185">Reference proteome</keyword>